<dbReference type="EMBL" id="JBHTEE010000001">
    <property type="protein sequence ID" value="MFC7602559.1"/>
    <property type="molecule type" value="Genomic_DNA"/>
</dbReference>
<evidence type="ECO:0008006" key="4">
    <source>
        <dbReference type="Google" id="ProtNLM"/>
    </source>
</evidence>
<name>A0ABW2T4E3_9ACTN</name>
<evidence type="ECO:0000256" key="1">
    <source>
        <dbReference type="SAM" id="SignalP"/>
    </source>
</evidence>
<feature type="chain" id="PRO_5045536126" description="Secreted protein" evidence="1">
    <location>
        <begin position="24"/>
        <end position="185"/>
    </location>
</feature>
<accession>A0ABW2T4E3</accession>
<comment type="caution">
    <text evidence="2">The sequence shown here is derived from an EMBL/GenBank/DDBJ whole genome shotgun (WGS) entry which is preliminary data.</text>
</comment>
<keyword evidence="3" id="KW-1185">Reference proteome</keyword>
<protein>
    <recommendedName>
        <fullName evidence="4">Secreted protein</fullName>
    </recommendedName>
</protein>
<dbReference type="Proteomes" id="UP001596514">
    <property type="component" value="Unassembled WGS sequence"/>
</dbReference>
<proteinExistence type="predicted"/>
<reference evidence="3" key="1">
    <citation type="journal article" date="2019" name="Int. J. Syst. Evol. Microbiol.">
        <title>The Global Catalogue of Microorganisms (GCM) 10K type strain sequencing project: providing services to taxonomists for standard genome sequencing and annotation.</title>
        <authorList>
            <consortium name="The Broad Institute Genomics Platform"/>
            <consortium name="The Broad Institute Genome Sequencing Center for Infectious Disease"/>
            <person name="Wu L."/>
            <person name="Ma J."/>
        </authorList>
    </citation>
    <scope>NUCLEOTIDE SEQUENCE [LARGE SCALE GENOMIC DNA]</scope>
    <source>
        <strain evidence="3">JCM 10083</strain>
    </source>
</reference>
<sequence>MYKKALTVAMAAAVLAMSAPASASASAAPMIETVFGPTVTLREPDSTFVCPAGEVLIDRAHWGDEDGWTRYRCGQIRIDGEAVTVQTGNWSYGMKESNSYFAAPADQVLIGRKHNGDENGLTWYLAGTLHWRGSQVRLTSRKWTAAMTESNHSSQAFAPLVMTGRQHQGDENGRTFYEYSRVTAS</sequence>
<keyword evidence="1" id="KW-0732">Signal</keyword>
<evidence type="ECO:0000313" key="2">
    <source>
        <dbReference type="EMBL" id="MFC7602559.1"/>
    </source>
</evidence>
<gene>
    <name evidence="2" type="ORF">ACFQVD_20865</name>
</gene>
<evidence type="ECO:0000313" key="3">
    <source>
        <dbReference type="Proteomes" id="UP001596514"/>
    </source>
</evidence>
<organism evidence="2 3">
    <name type="scientific">Streptosporangium amethystogenes subsp. fukuiense</name>
    <dbReference type="NCBI Taxonomy" id="698418"/>
    <lineage>
        <taxon>Bacteria</taxon>
        <taxon>Bacillati</taxon>
        <taxon>Actinomycetota</taxon>
        <taxon>Actinomycetes</taxon>
        <taxon>Streptosporangiales</taxon>
        <taxon>Streptosporangiaceae</taxon>
        <taxon>Streptosporangium</taxon>
    </lineage>
</organism>
<dbReference type="RefSeq" id="WP_343972183.1">
    <property type="nucleotide sequence ID" value="NZ_BAAAGK010000091.1"/>
</dbReference>
<feature type="signal peptide" evidence="1">
    <location>
        <begin position="1"/>
        <end position="23"/>
    </location>
</feature>